<gene>
    <name evidence="1" type="ORF">SG34_010040</name>
</gene>
<dbReference type="AlphaFoldDB" id="A0AAF0C970"/>
<reference evidence="1 2" key="2">
    <citation type="journal article" date="2022" name="Mar. Drugs">
        <title>Bioassay-Guided Fractionation Leads to the Detection of Cholic Acid Generated by the Rare Thalassomonas sp.</title>
        <authorList>
            <person name="Pheiffer F."/>
            <person name="Schneider Y.K."/>
            <person name="Hansen E.H."/>
            <person name="Andersen J.H."/>
            <person name="Isaksson J."/>
            <person name="Busche T."/>
            <person name="R C."/>
            <person name="Kalinowski J."/>
            <person name="Zyl L.V."/>
            <person name="Trindade M."/>
        </authorList>
    </citation>
    <scope>NUCLEOTIDE SEQUENCE [LARGE SCALE GENOMIC DNA]</scope>
    <source>
        <strain evidence="1 2">XOM25</strain>
    </source>
</reference>
<proteinExistence type="predicted"/>
<dbReference type="InterPro" id="IPR029032">
    <property type="entry name" value="AhpD-like"/>
</dbReference>
<dbReference type="SUPFAM" id="SSF69118">
    <property type="entry name" value="AhpD-like"/>
    <property type="match status" value="1"/>
</dbReference>
<keyword evidence="2" id="KW-1185">Reference proteome</keyword>
<protein>
    <recommendedName>
        <fullName evidence="3">Carboxymuconolactone decarboxylase-like domain-containing protein</fullName>
    </recommendedName>
</protein>
<dbReference type="Proteomes" id="UP000032352">
    <property type="component" value="Chromosome"/>
</dbReference>
<evidence type="ECO:0000313" key="2">
    <source>
        <dbReference type="Proteomes" id="UP000032352"/>
    </source>
</evidence>
<dbReference type="EMBL" id="CP059733">
    <property type="protein sequence ID" value="WDE07197.1"/>
    <property type="molecule type" value="Genomic_DNA"/>
</dbReference>
<evidence type="ECO:0008006" key="3">
    <source>
        <dbReference type="Google" id="ProtNLM"/>
    </source>
</evidence>
<dbReference type="Gene3D" id="1.20.1290.10">
    <property type="entry name" value="AhpD-like"/>
    <property type="match status" value="1"/>
</dbReference>
<reference evidence="1 2" key="1">
    <citation type="journal article" date="2015" name="Genome Announc.">
        <title>Draft Genome Sequences of Marine Isolates of Thalassomonas viridans and Thalassomonas actiniarum.</title>
        <authorList>
            <person name="Olonade I."/>
            <person name="van Zyl L.J."/>
            <person name="Trindade M."/>
        </authorList>
    </citation>
    <scope>NUCLEOTIDE SEQUENCE [LARGE SCALE GENOMIC DNA]</scope>
    <source>
        <strain evidence="1 2">XOM25</strain>
    </source>
</reference>
<evidence type="ECO:0000313" key="1">
    <source>
        <dbReference type="EMBL" id="WDE07197.1"/>
    </source>
</evidence>
<accession>A0AAF0C970</accession>
<sequence length="171" mass="19123">MTHSEHLQNINEFESHYQYDSGYMRELLASSPQAYQHFADFLPMAHFRELLTPEDYWIAKIAVMQVADCGACLQLNIRMAQEQGVAGDLILALLNAGDSLTPGQRELRDYARQLVMPAGVEPALMQTMQARYSRGQLLEFGLCAASAMVFPTIKRAIAEIQSCVIPEIEVA</sequence>
<organism evidence="1 2">
    <name type="scientific">Thalassomonas viridans</name>
    <dbReference type="NCBI Taxonomy" id="137584"/>
    <lineage>
        <taxon>Bacteria</taxon>
        <taxon>Pseudomonadati</taxon>
        <taxon>Pseudomonadota</taxon>
        <taxon>Gammaproteobacteria</taxon>
        <taxon>Alteromonadales</taxon>
        <taxon>Colwelliaceae</taxon>
        <taxon>Thalassomonas</taxon>
    </lineage>
</organism>
<name>A0AAF0C970_9GAMM</name>
<dbReference type="RefSeq" id="WP_044842590.1">
    <property type="nucleotide sequence ID" value="NZ_CP059733.1"/>
</dbReference>
<dbReference type="KEGG" id="tvd:SG34_010040"/>